<dbReference type="EMBL" id="NIVC01000176">
    <property type="protein sequence ID" value="PAA88724.1"/>
    <property type="molecule type" value="Genomic_DNA"/>
</dbReference>
<proteinExistence type="predicted"/>
<keyword evidence="2" id="KW-1185">Reference proteome</keyword>
<sequence>MPKVKFQHDPIFPNPLLCCIIGATNTGKTYLLFHILTSPEKLVDFNELVLYVPRASQMDPEYQFLKYGFENGLPPSLINSLYHVYQVSEDASPEDIRHICREAANPGRVQSTSENSEVIEKIPVTLSHTPNEEIFHNGLKTCVILDDVLGEANQTFQESLFQRGRHGNCCGFYLAQNFTKLDRNTVRENTTCYIIFKQKDTNLNHIARNIETNYEPAIFKAKCREAWKKKYGYIYINTRADEDEQDLYKDVLTKIPL</sequence>
<dbReference type="Proteomes" id="UP000215902">
    <property type="component" value="Unassembled WGS sequence"/>
</dbReference>
<dbReference type="OrthoDB" id="6818379at2759"/>
<gene>
    <name evidence="1" type="ORF">BOX15_Mlig016854g2</name>
</gene>
<organism evidence="1 2">
    <name type="scientific">Macrostomum lignano</name>
    <dbReference type="NCBI Taxonomy" id="282301"/>
    <lineage>
        <taxon>Eukaryota</taxon>
        <taxon>Metazoa</taxon>
        <taxon>Spiralia</taxon>
        <taxon>Lophotrochozoa</taxon>
        <taxon>Platyhelminthes</taxon>
        <taxon>Rhabditophora</taxon>
        <taxon>Macrostomorpha</taxon>
        <taxon>Macrostomida</taxon>
        <taxon>Macrostomidae</taxon>
        <taxon>Macrostomum</taxon>
    </lineage>
</organism>
<dbReference type="SUPFAM" id="SSF52540">
    <property type="entry name" value="P-loop containing nucleoside triphosphate hydrolases"/>
    <property type="match status" value="1"/>
</dbReference>
<evidence type="ECO:0000313" key="1">
    <source>
        <dbReference type="EMBL" id="PAA88724.1"/>
    </source>
</evidence>
<comment type="caution">
    <text evidence="1">The sequence shown here is derived from an EMBL/GenBank/DDBJ whole genome shotgun (WGS) entry which is preliminary data.</text>
</comment>
<evidence type="ECO:0000313" key="2">
    <source>
        <dbReference type="Proteomes" id="UP000215902"/>
    </source>
</evidence>
<accession>A0A267GTG6</accession>
<name>A0A267GTG6_9PLAT</name>
<dbReference type="AlphaFoldDB" id="A0A267GTG6"/>
<dbReference type="InterPro" id="IPR027417">
    <property type="entry name" value="P-loop_NTPase"/>
</dbReference>
<reference evidence="1 2" key="1">
    <citation type="submission" date="2017-06" db="EMBL/GenBank/DDBJ databases">
        <title>A platform for efficient transgenesis in Macrostomum lignano, a flatworm model organism for stem cell research.</title>
        <authorList>
            <person name="Berezikov E."/>
        </authorList>
    </citation>
    <scope>NUCLEOTIDE SEQUENCE [LARGE SCALE GENOMIC DNA]</scope>
    <source>
        <strain evidence="1">DV1</strain>
        <tissue evidence="1">Whole organism</tissue>
    </source>
</reference>
<protein>
    <submittedName>
        <fullName evidence="1">Uncharacterized protein</fullName>
    </submittedName>
</protein>
<dbReference type="Gene3D" id="3.40.50.300">
    <property type="entry name" value="P-loop containing nucleotide triphosphate hydrolases"/>
    <property type="match status" value="1"/>
</dbReference>